<dbReference type="EMBL" id="OY726398">
    <property type="protein sequence ID" value="CAJ1496644.1"/>
    <property type="molecule type" value="Genomic_DNA"/>
</dbReference>
<dbReference type="RefSeq" id="WP_308485267.1">
    <property type="nucleotide sequence ID" value="NZ_OY726398.1"/>
</dbReference>
<evidence type="ECO:0000256" key="4">
    <source>
        <dbReference type="ARBA" id="ARBA00023136"/>
    </source>
</evidence>
<evidence type="ECO:0000259" key="6">
    <source>
        <dbReference type="Pfam" id="PF13515"/>
    </source>
</evidence>
<keyword evidence="8" id="KW-1185">Reference proteome</keyword>
<sequence>MVGTSRLRATVWAILQTALAAGVAWYLARDVLDHTAPFFAPIAAAVCMWATNVVRAELAAEMVVGVGLGIGLGSLVNMLLGTGPIAMTVVVLVALSAALLIGRGFLQHRPMFVNQTVISAILVLALPHSGIGTERLFDALVGGGIAAIFSIVIFPRNPVAVLADARAEALAAVHDILTQTQCHTGDSDWMLSVAAALHDRLARLSEARGTAEQLARVCPLRWSLRTATRTADQQAAQLSLLANSVVQLARTITGTTEPLGEPVQQAVGELAAAAAALTHDVPAAATAHATAARRHMVVARSSNATPLLSSAIDTCIDELDLVISLAPR</sequence>
<evidence type="ECO:0000256" key="2">
    <source>
        <dbReference type="ARBA" id="ARBA00022692"/>
    </source>
</evidence>
<feature type="transmembrane region" description="Helical" evidence="5">
    <location>
        <begin position="58"/>
        <end position="79"/>
    </location>
</feature>
<protein>
    <submittedName>
        <fullName evidence="7">FUSC family protein</fullName>
    </submittedName>
</protein>
<feature type="transmembrane region" description="Helical" evidence="5">
    <location>
        <begin position="34"/>
        <end position="51"/>
    </location>
</feature>
<reference evidence="7 8" key="1">
    <citation type="submission" date="2023-08" db="EMBL/GenBank/DDBJ databases">
        <authorList>
            <person name="Folkvardsen B D."/>
            <person name="Norman A."/>
        </authorList>
    </citation>
    <scope>NUCLEOTIDE SEQUENCE [LARGE SCALE GENOMIC DNA]</scope>
    <source>
        <strain evidence="7 8">Mu0102</strain>
    </source>
</reference>
<accession>A0ABM9LCD4</accession>
<evidence type="ECO:0000256" key="1">
    <source>
        <dbReference type="ARBA" id="ARBA00004141"/>
    </source>
</evidence>
<feature type="transmembrane region" description="Helical" evidence="5">
    <location>
        <begin position="85"/>
        <end position="105"/>
    </location>
</feature>
<comment type="subcellular location">
    <subcellularLocation>
        <location evidence="1">Membrane</location>
        <topology evidence="1">Multi-pass membrane protein</topology>
    </subcellularLocation>
</comment>
<dbReference type="Proteomes" id="UP001190464">
    <property type="component" value="Chromosome"/>
</dbReference>
<evidence type="ECO:0000313" key="8">
    <source>
        <dbReference type="Proteomes" id="UP001190464"/>
    </source>
</evidence>
<evidence type="ECO:0000313" key="7">
    <source>
        <dbReference type="EMBL" id="CAJ1496644.1"/>
    </source>
</evidence>
<feature type="transmembrane region" description="Helical" evidence="5">
    <location>
        <begin position="7"/>
        <end position="28"/>
    </location>
</feature>
<keyword evidence="4 5" id="KW-0472">Membrane</keyword>
<dbReference type="InterPro" id="IPR049453">
    <property type="entry name" value="Memb_transporter_dom"/>
</dbReference>
<dbReference type="Pfam" id="PF13515">
    <property type="entry name" value="FUSC_2"/>
    <property type="match status" value="1"/>
</dbReference>
<evidence type="ECO:0000256" key="3">
    <source>
        <dbReference type="ARBA" id="ARBA00022989"/>
    </source>
</evidence>
<name>A0ABM9LCD4_9MYCO</name>
<feature type="domain" description="Integral membrane bound transporter" evidence="6">
    <location>
        <begin position="24"/>
        <end position="148"/>
    </location>
</feature>
<evidence type="ECO:0000256" key="5">
    <source>
        <dbReference type="SAM" id="Phobius"/>
    </source>
</evidence>
<organism evidence="7 8">
    <name type="scientific">[Mycobacterium] holstebronense</name>
    <dbReference type="NCBI Taxonomy" id="3064288"/>
    <lineage>
        <taxon>Bacteria</taxon>
        <taxon>Bacillati</taxon>
        <taxon>Actinomycetota</taxon>
        <taxon>Actinomycetes</taxon>
        <taxon>Mycobacteriales</taxon>
        <taxon>Mycobacteriaceae</taxon>
        <taxon>Mycolicibacterium</taxon>
    </lineage>
</organism>
<keyword evidence="3 5" id="KW-1133">Transmembrane helix</keyword>
<keyword evidence="2 5" id="KW-0812">Transmembrane</keyword>
<gene>
    <name evidence="7" type="ORF">MU0102_000268</name>
</gene>
<proteinExistence type="predicted"/>